<evidence type="ECO:0000313" key="2">
    <source>
        <dbReference type="Proteomes" id="UP000267096"/>
    </source>
</evidence>
<evidence type="ECO:0000313" key="3">
    <source>
        <dbReference type="WBParaSite" id="ASIM_0000880301-mRNA-1"/>
    </source>
</evidence>
<dbReference type="AlphaFoldDB" id="A0A0M3JMB8"/>
<protein>
    <submittedName>
        <fullName evidence="1 3">Uncharacterized protein</fullName>
    </submittedName>
</protein>
<dbReference type="EMBL" id="UYRR01023499">
    <property type="protein sequence ID" value="VDK32680.1"/>
    <property type="molecule type" value="Genomic_DNA"/>
</dbReference>
<sequence>MEFEVESLYDSLTGYFDPSEGRRRRQRTKTFEEEQHERKQLELIAQMEMAEATEKVPDEGW</sequence>
<dbReference type="Proteomes" id="UP000267096">
    <property type="component" value="Unassembled WGS sequence"/>
</dbReference>
<keyword evidence="2" id="KW-1185">Reference proteome</keyword>
<reference evidence="3" key="1">
    <citation type="submission" date="2017-02" db="UniProtKB">
        <authorList>
            <consortium name="WormBaseParasite"/>
        </authorList>
    </citation>
    <scope>IDENTIFICATION</scope>
</reference>
<proteinExistence type="predicted"/>
<gene>
    <name evidence="1" type="ORF">ASIM_LOCUS8542</name>
</gene>
<reference evidence="1 2" key="2">
    <citation type="submission" date="2018-11" db="EMBL/GenBank/DDBJ databases">
        <authorList>
            <consortium name="Pathogen Informatics"/>
        </authorList>
    </citation>
    <scope>NUCLEOTIDE SEQUENCE [LARGE SCALE GENOMIC DNA]</scope>
</reference>
<dbReference type="WBParaSite" id="ASIM_0000880301-mRNA-1">
    <property type="protein sequence ID" value="ASIM_0000880301-mRNA-1"/>
    <property type="gene ID" value="ASIM_0000880301"/>
</dbReference>
<name>A0A0M3JMB8_ANISI</name>
<organism evidence="3">
    <name type="scientific">Anisakis simplex</name>
    <name type="common">Herring worm</name>
    <dbReference type="NCBI Taxonomy" id="6269"/>
    <lineage>
        <taxon>Eukaryota</taxon>
        <taxon>Metazoa</taxon>
        <taxon>Ecdysozoa</taxon>
        <taxon>Nematoda</taxon>
        <taxon>Chromadorea</taxon>
        <taxon>Rhabditida</taxon>
        <taxon>Spirurina</taxon>
        <taxon>Ascaridomorpha</taxon>
        <taxon>Ascaridoidea</taxon>
        <taxon>Anisakidae</taxon>
        <taxon>Anisakis</taxon>
        <taxon>Anisakis simplex complex</taxon>
    </lineage>
</organism>
<dbReference type="OrthoDB" id="418242at2759"/>
<accession>A0A0M3JMB8</accession>
<evidence type="ECO:0000313" key="1">
    <source>
        <dbReference type="EMBL" id="VDK32680.1"/>
    </source>
</evidence>